<evidence type="ECO:0000313" key="3">
    <source>
        <dbReference type="Proteomes" id="UP000712281"/>
    </source>
</evidence>
<reference evidence="2" key="1">
    <citation type="submission" date="2019-12" db="EMBL/GenBank/DDBJ databases">
        <title>Genome sequencing and annotation of Brassica cretica.</title>
        <authorList>
            <person name="Studholme D.J."/>
            <person name="Sarris P.F."/>
        </authorList>
    </citation>
    <scope>NUCLEOTIDE SEQUENCE</scope>
    <source>
        <strain evidence="2">PFS-001/15</strain>
        <strain evidence="1">PFS-102/07</strain>
        <tissue evidence="2">Leaf</tissue>
    </source>
</reference>
<gene>
    <name evidence="2" type="ORF">F2Q68_00009308</name>
    <name evidence="1" type="ORF">F2Q70_00016338</name>
</gene>
<sequence length="52" mass="5729">MLTATTVQSDVKDKVFIQGFSFEAVVIQVPQELQGSIDISWINSGEEESVDL</sequence>
<dbReference type="Proteomes" id="UP000712281">
    <property type="component" value="Unassembled WGS sequence"/>
</dbReference>
<name>A0A8S9L4H9_BRACR</name>
<dbReference type="AlphaFoldDB" id="A0A8S9L4H9"/>
<evidence type="ECO:0000313" key="2">
    <source>
        <dbReference type="EMBL" id="KAF2601062.1"/>
    </source>
</evidence>
<proteinExistence type="predicted"/>
<dbReference type="EMBL" id="QGKW02000717">
    <property type="protein sequence ID" value="KAF2601062.1"/>
    <property type="molecule type" value="Genomic_DNA"/>
</dbReference>
<accession>A0A8S9L4H9</accession>
<comment type="caution">
    <text evidence="2">The sequence shown here is derived from an EMBL/GenBank/DDBJ whole genome shotgun (WGS) entry which is preliminary data.</text>
</comment>
<dbReference type="EMBL" id="QGKY02001250">
    <property type="protein sequence ID" value="KAF2560316.1"/>
    <property type="molecule type" value="Genomic_DNA"/>
</dbReference>
<evidence type="ECO:0000313" key="1">
    <source>
        <dbReference type="EMBL" id="KAF2560316.1"/>
    </source>
</evidence>
<organism evidence="2 3">
    <name type="scientific">Brassica cretica</name>
    <name type="common">Mustard</name>
    <dbReference type="NCBI Taxonomy" id="69181"/>
    <lineage>
        <taxon>Eukaryota</taxon>
        <taxon>Viridiplantae</taxon>
        <taxon>Streptophyta</taxon>
        <taxon>Embryophyta</taxon>
        <taxon>Tracheophyta</taxon>
        <taxon>Spermatophyta</taxon>
        <taxon>Magnoliopsida</taxon>
        <taxon>eudicotyledons</taxon>
        <taxon>Gunneridae</taxon>
        <taxon>Pentapetalae</taxon>
        <taxon>rosids</taxon>
        <taxon>malvids</taxon>
        <taxon>Brassicales</taxon>
        <taxon>Brassicaceae</taxon>
        <taxon>Brassiceae</taxon>
        <taxon>Brassica</taxon>
    </lineage>
</organism>
<protein>
    <submittedName>
        <fullName evidence="2">Uncharacterized protein</fullName>
    </submittedName>
</protein>